<feature type="transmembrane region" description="Helical" evidence="1">
    <location>
        <begin position="160"/>
        <end position="177"/>
    </location>
</feature>
<sequence>MSEDQSATMPELNDKDCYGFERKSAGDFPFYREGPHALSARHWVLLLLGAALGFSMLTLPVAFFKTTMGGFVPAILFPLIPLAVLAIMVGKGWRALFRTPTWRDVLLMVAIVGANILVSFTVAILLQLLFKMNTNPVNTLLAGASDTALILFYLKTVPQLFGEEVVSILPFLAVLWFCHQKLAMTRKGAIITAWLCTALIFGALHLPTYEWNFVQCFLVIGTARIVLLSGYIITKNIWVSTGAHIINDWLLFTIMAAFLGSQAAG</sequence>
<gene>
    <name evidence="3" type="ORF">CJP16_19015</name>
</gene>
<dbReference type="EMBL" id="NQMM01000052">
    <property type="protein sequence ID" value="PKQ73877.1"/>
    <property type="molecule type" value="Genomic_DNA"/>
</dbReference>
<dbReference type="AlphaFoldDB" id="A0A2N3IQY7"/>
<protein>
    <recommendedName>
        <fullName evidence="2">CAAX prenyl protease 2/Lysostaphin resistance protein A-like domain-containing protein</fullName>
    </recommendedName>
</protein>
<keyword evidence="1" id="KW-0472">Membrane</keyword>
<evidence type="ECO:0000256" key="1">
    <source>
        <dbReference type="SAM" id="Phobius"/>
    </source>
</evidence>
<name>A0A2N3IQY7_AERSO</name>
<keyword evidence="1" id="KW-0812">Transmembrane</keyword>
<dbReference type="Proteomes" id="UP000233467">
    <property type="component" value="Unassembled WGS sequence"/>
</dbReference>
<keyword evidence="1" id="KW-1133">Transmembrane helix</keyword>
<dbReference type="InterPro" id="IPR003675">
    <property type="entry name" value="Rce1/LyrA-like_dom"/>
</dbReference>
<feature type="transmembrane region" description="Helical" evidence="1">
    <location>
        <begin position="71"/>
        <end position="93"/>
    </location>
</feature>
<keyword evidence="4" id="KW-1185">Reference proteome</keyword>
<accession>A0A2N3IQY7</accession>
<evidence type="ECO:0000313" key="4">
    <source>
        <dbReference type="Proteomes" id="UP000233467"/>
    </source>
</evidence>
<evidence type="ECO:0000313" key="3">
    <source>
        <dbReference type="EMBL" id="PKQ73877.1"/>
    </source>
</evidence>
<feature type="domain" description="CAAX prenyl protease 2/Lysostaphin resistance protein A-like" evidence="2">
    <location>
        <begin position="159"/>
        <end position="250"/>
    </location>
</feature>
<comment type="caution">
    <text evidence="3">The sequence shown here is derived from an EMBL/GenBank/DDBJ whole genome shotgun (WGS) entry which is preliminary data.</text>
</comment>
<reference evidence="3 4" key="1">
    <citation type="journal article" date="2017" name="Front. Microbiol.">
        <title>Strong Genomic and Phenotypic Heterogeneity in the Aeromonas sobria Species Complex.</title>
        <authorList>
            <person name="Gauthier J."/>
            <person name="Vincent A.T."/>
            <person name="Charette S.J."/>
            <person name="Derome N."/>
        </authorList>
    </citation>
    <scope>NUCLEOTIDE SEQUENCE [LARGE SCALE GENOMIC DNA]</scope>
    <source>
        <strain evidence="3 4">TM18</strain>
    </source>
</reference>
<feature type="transmembrane region" description="Helical" evidence="1">
    <location>
        <begin position="189"/>
        <end position="206"/>
    </location>
</feature>
<feature type="transmembrane region" description="Helical" evidence="1">
    <location>
        <begin position="105"/>
        <end position="130"/>
    </location>
</feature>
<dbReference type="RefSeq" id="WP_101325961.1">
    <property type="nucleotide sequence ID" value="NZ_NQMM01000052.1"/>
</dbReference>
<evidence type="ECO:0000259" key="2">
    <source>
        <dbReference type="Pfam" id="PF02517"/>
    </source>
</evidence>
<feature type="transmembrane region" description="Helical" evidence="1">
    <location>
        <begin position="43"/>
        <end position="64"/>
    </location>
</feature>
<proteinExistence type="predicted"/>
<dbReference type="Pfam" id="PF02517">
    <property type="entry name" value="Rce1-like"/>
    <property type="match status" value="1"/>
</dbReference>
<organism evidence="3 4">
    <name type="scientific">Aeromonas sobria</name>
    <dbReference type="NCBI Taxonomy" id="646"/>
    <lineage>
        <taxon>Bacteria</taxon>
        <taxon>Pseudomonadati</taxon>
        <taxon>Pseudomonadota</taxon>
        <taxon>Gammaproteobacteria</taxon>
        <taxon>Aeromonadales</taxon>
        <taxon>Aeromonadaceae</taxon>
        <taxon>Aeromonas</taxon>
    </lineage>
</organism>
<feature type="transmembrane region" description="Helical" evidence="1">
    <location>
        <begin position="212"/>
        <end position="233"/>
    </location>
</feature>
<feature type="transmembrane region" description="Helical" evidence="1">
    <location>
        <begin position="245"/>
        <end position="264"/>
    </location>
</feature>